<dbReference type="InterPro" id="IPR009880">
    <property type="entry name" value="Glyoxal_oxidase_N"/>
</dbReference>
<feature type="domain" description="Galactose oxidase-like Early set" evidence="4">
    <location>
        <begin position="493"/>
        <end position="590"/>
    </location>
</feature>
<evidence type="ECO:0000313" key="5">
    <source>
        <dbReference type="EMBL" id="TPX77994.1"/>
    </source>
</evidence>
<dbReference type="AlphaFoldDB" id="A0A507FNW8"/>
<organism evidence="5 6">
    <name type="scientific">Chytriomyces confervae</name>
    <dbReference type="NCBI Taxonomy" id="246404"/>
    <lineage>
        <taxon>Eukaryota</taxon>
        <taxon>Fungi</taxon>
        <taxon>Fungi incertae sedis</taxon>
        <taxon>Chytridiomycota</taxon>
        <taxon>Chytridiomycota incertae sedis</taxon>
        <taxon>Chytridiomycetes</taxon>
        <taxon>Chytridiales</taxon>
        <taxon>Chytriomycetaceae</taxon>
        <taxon>Chytriomyces</taxon>
    </lineage>
</organism>
<feature type="domain" description="Glyoxal oxidase N-terminal" evidence="3">
    <location>
        <begin position="147"/>
        <end position="436"/>
    </location>
</feature>
<keyword evidence="6" id="KW-1185">Reference proteome</keyword>
<accession>A0A507FNW8</accession>
<dbReference type="Gene3D" id="2.60.40.10">
    <property type="entry name" value="Immunoglobulins"/>
    <property type="match status" value="1"/>
</dbReference>
<dbReference type="InterPro" id="IPR014756">
    <property type="entry name" value="Ig_E-set"/>
</dbReference>
<dbReference type="Pfam" id="PF09118">
    <property type="entry name" value="GO-like_E_set"/>
    <property type="match status" value="1"/>
</dbReference>
<dbReference type="SUPFAM" id="SSF50965">
    <property type="entry name" value="Galactose oxidase, central domain"/>
    <property type="match status" value="1"/>
</dbReference>
<keyword evidence="1 2" id="KW-0732">Signal</keyword>
<dbReference type="InterPro" id="IPR015202">
    <property type="entry name" value="GO-like_E_set"/>
</dbReference>
<feature type="signal peptide" evidence="2">
    <location>
        <begin position="1"/>
        <end position="18"/>
    </location>
</feature>
<dbReference type="InterPro" id="IPR037293">
    <property type="entry name" value="Gal_Oxidase_central_sf"/>
</dbReference>
<dbReference type="Gene3D" id="2.130.10.80">
    <property type="entry name" value="Galactose oxidase/kelch, beta-propeller"/>
    <property type="match status" value="1"/>
</dbReference>
<sequence length="643" mass="68029">MLLETVAALATAAMAVQAAEPATSGTWSTLAGSTGSLCIHSILLPDNQLMCIERPHTKPVESPSLYPWLNPNTKGTTATVVQLDTQKGEISFQPAPVKYNAFCAGHSQGADGIIHVIGGDHSASTTLMDASSNWPMQNKTDAGTFLYDGIAKIRTFDPKTKTWDESKDMTTGRWYPTVVTMGEGSVFIASGSLKNLDFNDLTATNNPTYEFFPQRYQPAIRSQILDWAYPHNLYPIAYQLPQGKIFMMVSNRTMLIDASKDPGPAGQENNYEEVASVPAMDHQPWIYPNTPTSFLLPLKESENWKVTVVLCGGVLISAKDASSDCISLTPEIPGAKWTPLPNMPHARLMPDAAVLPDGTILLTNGAGWGQAGGNAGDCQFASAPVFPTDLYNPTTNSWTTVGTSTIPRLYHSGVVLLQDGSVITTGSEMQNYLDFWGTPDAKGVGTEMVNVTRGVKQQCWPSVSDNLPLGAGCTDPYEYRIEHFKPAYLSGTRPVIVAAGLDGSKMTYGSTVGVQLSASGAAIASVSLARYTTTTHSTNTDQRLIVPSVLFANSTYVVFKIPPNGNIAPPGNYHLFALSKDGTPSVAVRVLLGDGAVTAVAVPTSGSTVPVATTTGTKSAASVGLSAGVVLAGLIGLAAALSI</sequence>
<dbReference type="OrthoDB" id="2019572at2759"/>
<feature type="chain" id="PRO_5021327885" description="Galactose oxidase-like Early set domain-containing protein" evidence="2">
    <location>
        <begin position="19"/>
        <end position="643"/>
    </location>
</feature>
<gene>
    <name evidence="5" type="ORF">CcCBS67573_g00756</name>
</gene>
<evidence type="ECO:0000313" key="6">
    <source>
        <dbReference type="Proteomes" id="UP000320333"/>
    </source>
</evidence>
<reference evidence="5 6" key="1">
    <citation type="journal article" date="2019" name="Sci. Rep.">
        <title>Comparative genomics of chytrid fungi reveal insights into the obligate biotrophic and pathogenic lifestyle of Synchytrium endobioticum.</title>
        <authorList>
            <person name="van de Vossenberg B.T.L.H."/>
            <person name="Warris S."/>
            <person name="Nguyen H.D.T."/>
            <person name="van Gent-Pelzer M.P.E."/>
            <person name="Joly D.L."/>
            <person name="van de Geest H.C."/>
            <person name="Bonants P.J.M."/>
            <person name="Smith D.S."/>
            <person name="Levesque C.A."/>
            <person name="van der Lee T.A.J."/>
        </authorList>
    </citation>
    <scope>NUCLEOTIDE SEQUENCE [LARGE SCALE GENOMIC DNA]</scope>
    <source>
        <strain evidence="5 6">CBS 675.73</strain>
    </source>
</reference>
<name>A0A507FNW8_9FUNG</name>
<proteinExistence type="predicted"/>
<dbReference type="PANTHER" id="PTHR32208">
    <property type="entry name" value="SECRETED PROTEIN-RELATED"/>
    <property type="match status" value="1"/>
</dbReference>
<evidence type="ECO:0000259" key="3">
    <source>
        <dbReference type="Pfam" id="PF07250"/>
    </source>
</evidence>
<dbReference type="InterPro" id="IPR011043">
    <property type="entry name" value="Gal_Oxase/kelch_b-propeller"/>
</dbReference>
<dbReference type="STRING" id="246404.A0A507FNW8"/>
<evidence type="ECO:0008006" key="7">
    <source>
        <dbReference type="Google" id="ProtNLM"/>
    </source>
</evidence>
<dbReference type="Proteomes" id="UP000320333">
    <property type="component" value="Unassembled WGS sequence"/>
</dbReference>
<evidence type="ECO:0000259" key="4">
    <source>
        <dbReference type="Pfam" id="PF09118"/>
    </source>
</evidence>
<dbReference type="InterPro" id="IPR013783">
    <property type="entry name" value="Ig-like_fold"/>
</dbReference>
<protein>
    <recommendedName>
        <fullName evidence="7">Galactose oxidase-like Early set domain-containing protein</fullName>
    </recommendedName>
</protein>
<dbReference type="EMBL" id="QEAP01000011">
    <property type="protein sequence ID" value="TPX77994.1"/>
    <property type="molecule type" value="Genomic_DNA"/>
</dbReference>
<dbReference type="CDD" id="cd02851">
    <property type="entry name" value="E_set_GO_C"/>
    <property type="match status" value="1"/>
</dbReference>
<comment type="caution">
    <text evidence="5">The sequence shown here is derived from an EMBL/GenBank/DDBJ whole genome shotgun (WGS) entry which is preliminary data.</text>
</comment>
<dbReference type="Pfam" id="PF07250">
    <property type="entry name" value="Glyoxal_oxid_N"/>
    <property type="match status" value="1"/>
</dbReference>
<evidence type="ECO:0000256" key="1">
    <source>
        <dbReference type="ARBA" id="ARBA00022729"/>
    </source>
</evidence>
<dbReference type="PANTHER" id="PTHR32208:SF21">
    <property type="entry name" value="LOW QUALITY PROTEIN: ALDEHYDE OXIDASE GLOX-LIKE"/>
    <property type="match status" value="1"/>
</dbReference>
<dbReference type="SUPFAM" id="SSF81296">
    <property type="entry name" value="E set domains"/>
    <property type="match status" value="1"/>
</dbReference>
<evidence type="ECO:0000256" key="2">
    <source>
        <dbReference type="SAM" id="SignalP"/>
    </source>
</evidence>